<dbReference type="InterPro" id="IPR001810">
    <property type="entry name" value="F-box_dom"/>
</dbReference>
<protein>
    <recommendedName>
        <fullName evidence="1">F-box domain-containing protein</fullName>
    </recommendedName>
</protein>
<evidence type="ECO:0000259" key="1">
    <source>
        <dbReference type="PROSITE" id="PS50181"/>
    </source>
</evidence>
<accession>A0A8H5F639</accession>
<comment type="caution">
    <text evidence="2">The sequence shown here is derived from an EMBL/GenBank/DDBJ whole genome shotgun (WGS) entry which is preliminary data.</text>
</comment>
<evidence type="ECO:0000313" key="2">
    <source>
        <dbReference type="EMBL" id="KAF5325061.1"/>
    </source>
</evidence>
<dbReference type="SUPFAM" id="SSF81383">
    <property type="entry name" value="F-box domain"/>
    <property type="match status" value="1"/>
</dbReference>
<dbReference type="Gene3D" id="1.20.1280.50">
    <property type="match status" value="1"/>
</dbReference>
<dbReference type="Proteomes" id="UP000567179">
    <property type="component" value="Unassembled WGS sequence"/>
</dbReference>
<proteinExistence type="predicted"/>
<gene>
    <name evidence="2" type="ORF">D9619_009622</name>
</gene>
<evidence type="ECO:0000313" key="3">
    <source>
        <dbReference type="Proteomes" id="UP000567179"/>
    </source>
</evidence>
<feature type="domain" description="F-box" evidence="1">
    <location>
        <begin position="18"/>
        <end position="64"/>
    </location>
</feature>
<dbReference type="SMART" id="SM00256">
    <property type="entry name" value="FBOX"/>
    <property type="match status" value="1"/>
</dbReference>
<organism evidence="2 3">
    <name type="scientific">Psilocybe cf. subviscida</name>
    <dbReference type="NCBI Taxonomy" id="2480587"/>
    <lineage>
        <taxon>Eukaryota</taxon>
        <taxon>Fungi</taxon>
        <taxon>Dikarya</taxon>
        <taxon>Basidiomycota</taxon>
        <taxon>Agaricomycotina</taxon>
        <taxon>Agaricomycetes</taxon>
        <taxon>Agaricomycetidae</taxon>
        <taxon>Agaricales</taxon>
        <taxon>Agaricineae</taxon>
        <taxon>Strophariaceae</taxon>
        <taxon>Psilocybe</taxon>
    </lineage>
</organism>
<keyword evidence="3" id="KW-1185">Reference proteome</keyword>
<dbReference type="OrthoDB" id="2885124at2759"/>
<dbReference type="AlphaFoldDB" id="A0A8H5F639"/>
<sequence>MYQPPEPEASHPLNDKNLGAFSDLATEVIVQILSNVSWKDLLSIRQACKFFEGVSRTRSLWENLVEQYSTPTENSPRSLRLELPMSMYTSAEFEQQITRWKRSQLAWRQGKVYKRHTITEDFWANTIHLVKGGRWLLRHLTDHGSVVCHDLDNRHIEPVTLIPAVHPRAEWSNSIMAVEEIDDAPCLIIRLALVYTVAEGDSQRRTDIWSSHLIADGPQQTDAVFTLKLCSSFTLPANFTSVYLVSLLGECIAFKFTCASTDLSFLAVVNWVNGEWKNNEYPRQYISSIQHHEPLHFSLLARNRMFVVLNDAQLVLWSFEGSKETTDAPNPDSPDGQLLWSHNAQSGQCYQMSGPFVCTDSTRLIISFHSSISGVIIPNDHPEQTTIFKLMDITADPRFLIQHSYCWTARVGPGLASAITFRWPDEHGDALVTPISAGHEFCPADLSDQVYLSSWEAFRMLFDESSGRIVTELTLTRTIDIWEAHTT</sequence>
<dbReference type="EMBL" id="JAACJJ010000015">
    <property type="protein sequence ID" value="KAF5325061.1"/>
    <property type="molecule type" value="Genomic_DNA"/>
</dbReference>
<dbReference type="PROSITE" id="PS50181">
    <property type="entry name" value="FBOX"/>
    <property type="match status" value="1"/>
</dbReference>
<reference evidence="2 3" key="1">
    <citation type="journal article" date="2020" name="ISME J.">
        <title>Uncovering the hidden diversity of litter-decomposition mechanisms in mushroom-forming fungi.</title>
        <authorList>
            <person name="Floudas D."/>
            <person name="Bentzer J."/>
            <person name="Ahren D."/>
            <person name="Johansson T."/>
            <person name="Persson P."/>
            <person name="Tunlid A."/>
        </authorList>
    </citation>
    <scope>NUCLEOTIDE SEQUENCE [LARGE SCALE GENOMIC DNA]</scope>
    <source>
        <strain evidence="2 3">CBS 101986</strain>
    </source>
</reference>
<name>A0A8H5F639_9AGAR</name>
<dbReference type="Pfam" id="PF12937">
    <property type="entry name" value="F-box-like"/>
    <property type="match status" value="1"/>
</dbReference>
<dbReference type="InterPro" id="IPR036047">
    <property type="entry name" value="F-box-like_dom_sf"/>
</dbReference>